<name>D8PF58_9BACT</name>
<organism evidence="2 3">
    <name type="scientific">Nitrospira defluvii</name>
    <dbReference type="NCBI Taxonomy" id="330214"/>
    <lineage>
        <taxon>Bacteria</taxon>
        <taxon>Pseudomonadati</taxon>
        <taxon>Nitrospirota</taxon>
        <taxon>Nitrospiria</taxon>
        <taxon>Nitrospirales</taxon>
        <taxon>Nitrospiraceae</taxon>
        <taxon>Nitrospira</taxon>
    </lineage>
</organism>
<dbReference type="KEGG" id="nde:NIDE2147"/>
<sequence length="91" mass="10157">MASSKKVIRKSSQQKAHALRMLLTSGVIRSAEIDPPGMGTSHAQMSPSRTLSPGRSVYGKRVHTTDHKRHMGLLAQWQTTFIDILKEFGKR</sequence>
<evidence type="ECO:0000313" key="3">
    <source>
        <dbReference type="Proteomes" id="UP000001660"/>
    </source>
</evidence>
<feature type="region of interest" description="Disordered" evidence="1">
    <location>
        <begin position="32"/>
        <end position="57"/>
    </location>
</feature>
<evidence type="ECO:0000256" key="1">
    <source>
        <dbReference type="SAM" id="MobiDB-lite"/>
    </source>
</evidence>
<dbReference type="HOGENOM" id="CLU_2421511_0_0_0"/>
<gene>
    <name evidence="2" type="ORF">NIDE2147</name>
</gene>
<dbReference type="EMBL" id="FP929003">
    <property type="protein sequence ID" value="CBK41867.1"/>
    <property type="molecule type" value="Genomic_DNA"/>
</dbReference>
<evidence type="ECO:0000313" key="2">
    <source>
        <dbReference type="EMBL" id="CBK41867.1"/>
    </source>
</evidence>
<dbReference type="AlphaFoldDB" id="D8PF58"/>
<dbReference type="Proteomes" id="UP000001660">
    <property type="component" value="Chromosome"/>
</dbReference>
<protein>
    <submittedName>
        <fullName evidence="2">Uncharacterized protein</fullName>
    </submittedName>
</protein>
<keyword evidence="3" id="KW-1185">Reference proteome</keyword>
<proteinExistence type="predicted"/>
<reference evidence="2 3" key="1">
    <citation type="journal article" date="2010" name="Proc. Natl. Acad. Sci. U.S.A.">
        <title>A Nitrospira metagenome illuminates the physiology and evolution of globally important nitrite-oxidizing bacteria.</title>
        <authorList>
            <person name="Lucker S."/>
            <person name="Wagner M."/>
            <person name="Maixner F."/>
            <person name="Pelletier E."/>
            <person name="Koch H."/>
            <person name="Vacherie B."/>
            <person name="Rattei T."/>
            <person name="Sinninghe Damste J."/>
            <person name="Spieck E."/>
            <person name="Le Paslier D."/>
            <person name="Daims H."/>
        </authorList>
    </citation>
    <scope>NUCLEOTIDE SEQUENCE [LARGE SCALE GENOMIC DNA]</scope>
</reference>
<feature type="compositionally biased region" description="Polar residues" evidence="1">
    <location>
        <begin position="41"/>
        <end position="53"/>
    </location>
</feature>
<accession>D8PF58</accession>